<evidence type="ECO:0000313" key="2">
    <source>
        <dbReference type="Proteomes" id="UP000186594"/>
    </source>
</evidence>
<dbReference type="EMBL" id="LXFE01004413">
    <property type="protein sequence ID" value="OLL21659.1"/>
    <property type="molecule type" value="Genomic_DNA"/>
</dbReference>
<proteinExistence type="predicted"/>
<evidence type="ECO:0000313" key="1">
    <source>
        <dbReference type="EMBL" id="OLL21659.1"/>
    </source>
</evidence>
<gene>
    <name evidence="1" type="ORF">NEOLI_001428</name>
</gene>
<reference evidence="1 2" key="1">
    <citation type="submission" date="2016-04" db="EMBL/GenBank/DDBJ databases">
        <title>Evolutionary innovation and constraint leading to complex multicellularity in the Ascomycota.</title>
        <authorList>
            <person name="Cisse O."/>
            <person name="Nguyen A."/>
            <person name="Hewitt D.A."/>
            <person name="Jedd G."/>
            <person name="Stajich J.E."/>
        </authorList>
    </citation>
    <scope>NUCLEOTIDE SEQUENCE [LARGE SCALE GENOMIC DNA]</scope>
    <source>
        <strain evidence="1 2">DAH-3</strain>
    </source>
</reference>
<comment type="caution">
    <text evidence="1">The sequence shown here is derived from an EMBL/GenBank/DDBJ whole genome shotgun (WGS) entry which is preliminary data.</text>
</comment>
<name>A0A1U7LG88_NEOID</name>
<keyword evidence="2" id="KW-1185">Reference proteome</keyword>
<accession>A0A1U7LG88</accession>
<organism evidence="1 2">
    <name type="scientific">Neolecta irregularis (strain DAH-3)</name>
    <dbReference type="NCBI Taxonomy" id="1198029"/>
    <lineage>
        <taxon>Eukaryota</taxon>
        <taxon>Fungi</taxon>
        <taxon>Dikarya</taxon>
        <taxon>Ascomycota</taxon>
        <taxon>Taphrinomycotina</taxon>
        <taxon>Neolectales</taxon>
        <taxon>Neolectaceae</taxon>
        <taxon>Neolecta</taxon>
    </lineage>
</organism>
<sequence>MLRLWMTIKYGASSISRHPKSKMHFVSLISLLPVVLGVAIIPEFYLLFNPPTHQAGLFRAYVSVTERGTAQTKGEPTRFHIRDSILTTADNRHAYTSGILDSNEALRFQVYPDGSPTMGRFRIEGDKLVGEGEVQFAVACPVDPLPAPPPVRDAFPLAEVYSKTKRKDCVGVGEMIVAPVT</sequence>
<dbReference type="Proteomes" id="UP000186594">
    <property type="component" value="Unassembled WGS sequence"/>
</dbReference>
<protein>
    <submittedName>
        <fullName evidence="1">Uncharacterized protein</fullName>
    </submittedName>
</protein>
<dbReference type="AlphaFoldDB" id="A0A1U7LG88"/>